<dbReference type="AlphaFoldDB" id="A0A840NX92"/>
<dbReference type="Proteomes" id="UP000561417">
    <property type="component" value="Unassembled WGS sequence"/>
</dbReference>
<feature type="domain" description="Aspartate/ornithine carbamoyltransferase carbamoyl-P binding" evidence="3">
    <location>
        <begin position="2"/>
        <end position="47"/>
    </location>
</feature>
<comment type="caution">
    <text evidence="4">The sequence shown here is derived from an EMBL/GenBank/DDBJ whole genome shotgun (WGS) entry which is preliminary data.</text>
</comment>
<keyword evidence="5" id="KW-1185">Reference proteome</keyword>
<dbReference type="GO" id="GO:0004585">
    <property type="term" value="F:ornithine carbamoyltransferase activity"/>
    <property type="evidence" value="ECO:0007669"/>
    <property type="project" value="TreeGrafter"/>
</dbReference>
<evidence type="ECO:0000313" key="4">
    <source>
        <dbReference type="EMBL" id="MBB5073869.1"/>
    </source>
</evidence>
<accession>A0A840NX92</accession>
<name>A0A840NX92_9HYPH</name>
<evidence type="ECO:0000256" key="2">
    <source>
        <dbReference type="ARBA" id="ARBA00022679"/>
    </source>
</evidence>
<dbReference type="PANTHER" id="PTHR45753">
    <property type="entry name" value="ORNITHINE CARBAMOYLTRANSFERASE, MITOCHONDRIAL"/>
    <property type="match status" value="1"/>
</dbReference>
<dbReference type="Gene3D" id="3.40.50.1370">
    <property type="entry name" value="Aspartate/ornithine carbamoyltransferase"/>
    <property type="match status" value="2"/>
</dbReference>
<dbReference type="GO" id="GO:0016597">
    <property type="term" value="F:amino acid binding"/>
    <property type="evidence" value="ECO:0007669"/>
    <property type="project" value="InterPro"/>
</dbReference>
<organism evidence="4 5">
    <name type="scientific">Bartonella callosciuri</name>
    <dbReference type="NCBI Taxonomy" id="686223"/>
    <lineage>
        <taxon>Bacteria</taxon>
        <taxon>Pseudomonadati</taxon>
        <taxon>Pseudomonadota</taxon>
        <taxon>Alphaproteobacteria</taxon>
        <taxon>Hyphomicrobiales</taxon>
        <taxon>Bartonellaceae</taxon>
        <taxon>Bartonella</taxon>
    </lineage>
</organism>
<sequence>MDIVTLRTTLHHQMLELAQYAQIPVINALTDDTHPCQILADILTYEEHRGPVANKNICVDGRWQ</sequence>
<comment type="function">
    <text evidence="1">Reversibly catalyzes the transfer of the carbamoyl group from carbamoyl phosphate (CP) to the N(epsilon) atom of ornithine (ORN) to produce L-citrulline.</text>
</comment>
<reference evidence="4 5" key="1">
    <citation type="submission" date="2020-08" db="EMBL/GenBank/DDBJ databases">
        <title>Genomic Encyclopedia of Type Strains, Phase IV (KMG-IV): sequencing the most valuable type-strain genomes for metagenomic binning, comparative biology and taxonomic classification.</title>
        <authorList>
            <person name="Goeker M."/>
        </authorList>
    </citation>
    <scope>NUCLEOTIDE SEQUENCE [LARGE SCALE GENOMIC DNA]</scope>
    <source>
        <strain evidence="4 5">DSM 28538</strain>
    </source>
</reference>
<evidence type="ECO:0000313" key="5">
    <source>
        <dbReference type="Proteomes" id="UP000561417"/>
    </source>
</evidence>
<evidence type="ECO:0000256" key="1">
    <source>
        <dbReference type="ARBA" id="ARBA00003822"/>
    </source>
</evidence>
<dbReference type="SUPFAM" id="SSF53671">
    <property type="entry name" value="Aspartate/ornithine carbamoyltransferase"/>
    <property type="match status" value="1"/>
</dbReference>
<dbReference type="Pfam" id="PF02729">
    <property type="entry name" value="OTCace_N"/>
    <property type="match status" value="1"/>
</dbReference>
<keyword evidence="2 4" id="KW-0808">Transferase</keyword>
<dbReference type="EMBL" id="JACHIM010000003">
    <property type="protein sequence ID" value="MBB5073869.1"/>
    <property type="molecule type" value="Genomic_DNA"/>
</dbReference>
<dbReference type="InterPro" id="IPR006132">
    <property type="entry name" value="Asp/Orn_carbamoyltranf_P-bd"/>
</dbReference>
<gene>
    <name evidence="4" type="ORF">HNQ69_000995</name>
</gene>
<proteinExistence type="predicted"/>
<protein>
    <submittedName>
        <fullName evidence="4">Ornithine carbamoyltransferase</fullName>
    </submittedName>
</protein>
<evidence type="ECO:0000259" key="3">
    <source>
        <dbReference type="Pfam" id="PF02729"/>
    </source>
</evidence>
<dbReference type="GO" id="GO:0042450">
    <property type="term" value="P:L-arginine biosynthetic process via ornithine"/>
    <property type="evidence" value="ECO:0007669"/>
    <property type="project" value="TreeGrafter"/>
</dbReference>
<dbReference type="GO" id="GO:0019240">
    <property type="term" value="P:citrulline biosynthetic process"/>
    <property type="evidence" value="ECO:0007669"/>
    <property type="project" value="TreeGrafter"/>
</dbReference>
<dbReference type="InterPro" id="IPR036901">
    <property type="entry name" value="Asp/Orn_carbamoylTrfase_sf"/>
</dbReference>
<dbReference type="PANTHER" id="PTHR45753:SF3">
    <property type="entry name" value="ORNITHINE TRANSCARBAMYLASE, MITOCHONDRIAL"/>
    <property type="match status" value="1"/>
</dbReference>